<feature type="compositionally biased region" description="Low complexity" evidence="1">
    <location>
        <begin position="25"/>
        <end position="37"/>
    </location>
</feature>
<accession>A0A7J8YG78</accession>
<gene>
    <name evidence="2" type="ORF">Goari_000282</name>
</gene>
<dbReference type="AlphaFoldDB" id="A0A7J8YG78"/>
<evidence type="ECO:0000313" key="2">
    <source>
        <dbReference type="EMBL" id="MBA0698575.1"/>
    </source>
</evidence>
<dbReference type="Proteomes" id="UP000593577">
    <property type="component" value="Unassembled WGS sequence"/>
</dbReference>
<keyword evidence="3" id="KW-1185">Reference proteome</keyword>
<proteinExistence type="predicted"/>
<evidence type="ECO:0000256" key="1">
    <source>
        <dbReference type="SAM" id="MobiDB-lite"/>
    </source>
</evidence>
<protein>
    <submittedName>
        <fullName evidence="2">Uncharacterized protein</fullName>
    </submittedName>
</protein>
<name>A0A7J8YG78_GOSAI</name>
<sequence>SSWGGQDSHPPPSSQVAEQERNCESTTNGNVVTNSCSSSSTVVYSSQVSSSNSDHVMNCESTTNVWNLEQTAGDKLEEGEDDIKSSCPLCLGRHMCYTIDGTKGHDPGRVS</sequence>
<feature type="non-terminal residue" evidence="2">
    <location>
        <position position="1"/>
    </location>
</feature>
<evidence type="ECO:0000313" key="3">
    <source>
        <dbReference type="Proteomes" id="UP000593577"/>
    </source>
</evidence>
<dbReference type="EMBL" id="JABFAA010000013">
    <property type="protein sequence ID" value="MBA0698575.1"/>
    <property type="molecule type" value="Genomic_DNA"/>
</dbReference>
<organism evidence="2 3">
    <name type="scientific">Gossypium aridum</name>
    <name type="common">American cotton</name>
    <name type="synonym">Erioxylum aridum</name>
    <dbReference type="NCBI Taxonomy" id="34290"/>
    <lineage>
        <taxon>Eukaryota</taxon>
        <taxon>Viridiplantae</taxon>
        <taxon>Streptophyta</taxon>
        <taxon>Embryophyta</taxon>
        <taxon>Tracheophyta</taxon>
        <taxon>Spermatophyta</taxon>
        <taxon>Magnoliopsida</taxon>
        <taxon>eudicotyledons</taxon>
        <taxon>Gunneridae</taxon>
        <taxon>Pentapetalae</taxon>
        <taxon>rosids</taxon>
        <taxon>malvids</taxon>
        <taxon>Malvales</taxon>
        <taxon>Malvaceae</taxon>
        <taxon>Malvoideae</taxon>
        <taxon>Gossypium</taxon>
    </lineage>
</organism>
<feature type="region of interest" description="Disordered" evidence="1">
    <location>
        <begin position="1"/>
        <end position="37"/>
    </location>
</feature>
<comment type="caution">
    <text evidence="2">The sequence shown here is derived from an EMBL/GenBank/DDBJ whole genome shotgun (WGS) entry which is preliminary data.</text>
</comment>
<reference evidence="2 3" key="1">
    <citation type="journal article" date="2019" name="Genome Biol. Evol.">
        <title>Insights into the evolution of the New World diploid cottons (Gossypium, subgenus Houzingenia) based on genome sequencing.</title>
        <authorList>
            <person name="Grover C.E."/>
            <person name="Arick M.A. 2nd"/>
            <person name="Thrash A."/>
            <person name="Conover J.L."/>
            <person name="Sanders W.S."/>
            <person name="Peterson D.G."/>
            <person name="Frelichowski J.E."/>
            <person name="Scheffler J.A."/>
            <person name="Scheffler B.E."/>
            <person name="Wendel J.F."/>
        </authorList>
    </citation>
    <scope>NUCLEOTIDE SEQUENCE [LARGE SCALE GENOMIC DNA]</scope>
    <source>
        <strain evidence="2">185</strain>
        <tissue evidence="2">Leaf</tissue>
    </source>
</reference>